<comment type="caution">
    <text evidence="1">The sequence shown here is derived from an EMBL/GenBank/DDBJ whole genome shotgun (WGS) entry which is preliminary data.</text>
</comment>
<evidence type="ECO:0008006" key="3">
    <source>
        <dbReference type="Google" id="ProtNLM"/>
    </source>
</evidence>
<dbReference type="HOGENOM" id="CLU_090062_0_1_1"/>
<dbReference type="PANTHER" id="PTHR36423">
    <property type="entry name" value="AFR070WP"/>
    <property type="match status" value="1"/>
</dbReference>
<dbReference type="KEGG" id="tasa:A1Q1_00755"/>
<dbReference type="AlphaFoldDB" id="J4ULJ7"/>
<accession>J4ULJ7</accession>
<gene>
    <name evidence="1" type="ORF">A1Q1_00755</name>
</gene>
<name>J4ULJ7_TRIAS</name>
<dbReference type="OrthoDB" id="9970095at2759"/>
<reference evidence="1 2" key="1">
    <citation type="journal article" date="2012" name="Eukaryot. Cell">
        <title>Draft genome sequence of CBS 2479, the standard type strain of Trichosporon asahii.</title>
        <authorList>
            <person name="Yang R.Y."/>
            <person name="Li H.T."/>
            <person name="Zhu H."/>
            <person name="Zhou G.P."/>
            <person name="Wang M."/>
            <person name="Wang L."/>
        </authorList>
    </citation>
    <scope>NUCLEOTIDE SEQUENCE [LARGE SCALE GENOMIC DNA]</scope>
    <source>
        <strain evidence="2">ATCC 90039 / CBS 2479 / JCM 2466 / KCTC 7840 / NCYC 2677 / UAMH 7654</strain>
    </source>
</reference>
<dbReference type="Gene3D" id="3.30.70.1240">
    <property type="entry name" value="DOPA-like domains"/>
    <property type="match status" value="1"/>
</dbReference>
<sequence length="189" mass="20839">MSLAAQEASALSAARSTGARYGEPRVTVPQTALSDDLVANPLGHGSSIHVNPPREGMSPAYGELYGGEGVWDVHIYWKPNNLDEKEYARKLHAAIRREFPELHVKRFWEVPIGPHPTPMFEVNMFNAAQLGAIFNYLVENRGPLSVLIHPNTGRTTGDHTTRATWLGPKIELDTDPLRKVDADNGVPPE</sequence>
<dbReference type="RefSeq" id="XP_014183924.1">
    <property type="nucleotide sequence ID" value="XM_014328449.1"/>
</dbReference>
<protein>
    <recommendedName>
        <fullName evidence="3">DOPA 4,5-dioxygenase</fullName>
    </recommendedName>
</protein>
<dbReference type="InterPro" id="IPR023389">
    <property type="entry name" value="DOPA-like_sf"/>
</dbReference>
<dbReference type="GeneID" id="25984269"/>
<dbReference type="InterPro" id="IPR014980">
    <property type="entry name" value="DOPA_dioxygen"/>
</dbReference>
<dbReference type="PANTHER" id="PTHR36423:SF2">
    <property type="entry name" value="AFR070WP"/>
    <property type="match status" value="1"/>
</dbReference>
<dbReference type="VEuPathDB" id="FungiDB:A1Q1_00755"/>
<dbReference type="Pfam" id="PF08883">
    <property type="entry name" value="DOPA_dioxygen"/>
    <property type="match status" value="1"/>
</dbReference>
<dbReference type="EMBL" id="ALBS01000013">
    <property type="protein sequence ID" value="EJT52850.1"/>
    <property type="molecule type" value="Genomic_DNA"/>
</dbReference>
<evidence type="ECO:0000313" key="2">
    <source>
        <dbReference type="Proteomes" id="UP000002748"/>
    </source>
</evidence>
<dbReference type="Proteomes" id="UP000002748">
    <property type="component" value="Unassembled WGS sequence"/>
</dbReference>
<organism evidence="1 2">
    <name type="scientific">Trichosporon asahii var. asahii (strain ATCC 90039 / CBS 2479 / JCM 2466 / KCTC 7840 / NBRC 103889/ NCYC 2677 / UAMH 7654)</name>
    <name type="common">Yeast</name>
    <dbReference type="NCBI Taxonomy" id="1186058"/>
    <lineage>
        <taxon>Eukaryota</taxon>
        <taxon>Fungi</taxon>
        <taxon>Dikarya</taxon>
        <taxon>Basidiomycota</taxon>
        <taxon>Agaricomycotina</taxon>
        <taxon>Tremellomycetes</taxon>
        <taxon>Trichosporonales</taxon>
        <taxon>Trichosporonaceae</taxon>
        <taxon>Trichosporon</taxon>
    </lineage>
</organism>
<evidence type="ECO:0000313" key="1">
    <source>
        <dbReference type="EMBL" id="EJT52850.1"/>
    </source>
</evidence>
<dbReference type="SUPFAM" id="SSF143410">
    <property type="entry name" value="DOPA-like"/>
    <property type="match status" value="1"/>
</dbReference>
<proteinExistence type="predicted"/>